<evidence type="ECO:0000256" key="6">
    <source>
        <dbReference type="ARBA" id="ARBA00022989"/>
    </source>
</evidence>
<gene>
    <name evidence="9" type="primary">tatA</name>
    <name evidence="11" type="ORF">C4520_21135</name>
</gene>
<evidence type="ECO:0000256" key="9">
    <source>
        <dbReference type="HAMAP-Rule" id="MF_00236"/>
    </source>
</evidence>
<dbReference type="AlphaFoldDB" id="A0A3A4NDJ5"/>
<evidence type="ECO:0000256" key="10">
    <source>
        <dbReference type="SAM" id="MobiDB-lite"/>
    </source>
</evidence>
<evidence type="ECO:0000256" key="5">
    <source>
        <dbReference type="ARBA" id="ARBA00022927"/>
    </source>
</evidence>
<dbReference type="InterPro" id="IPR006312">
    <property type="entry name" value="TatA/E"/>
</dbReference>
<reference evidence="11 12" key="1">
    <citation type="journal article" date="2017" name="ISME J.">
        <title>Energy and carbon metabolisms in a deep terrestrial subsurface fluid microbial community.</title>
        <authorList>
            <person name="Momper L."/>
            <person name="Jungbluth S.P."/>
            <person name="Lee M.D."/>
            <person name="Amend J.P."/>
        </authorList>
    </citation>
    <scope>NUCLEOTIDE SEQUENCE [LARGE SCALE GENOMIC DNA]</scope>
    <source>
        <strain evidence="11">SURF_5</strain>
    </source>
</reference>
<comment type="function">
    <text evidence="9">Part of the twin-arginine translocation (Tat) system that transports large folded proteins containing a characteristic twin-arginine motif in their signal peptide across membranes. TatA could form the protein-conducting channel of the Tat system.</text>
</comment>
<keyword evidence="5 9" id="KW-0653">Protein transport</keyword>
<dbReference type="InterPro" id="IPR003369">
    <property type="entry name" value="TatA/B/E"/>
</dbReference>
<dbReference type="Proteomes" id="UP000265882">
    <property type="component" value="Unassembled WGS sequence"/>
</dbReference>
<sequence>MIGWQELLIVMVIVMLVFGTSKISGIGKSMGTAIRDFRDSMKGEPEGDKNSVSPKEENASEEKEAGKIK</sequence>
<comment type="subunit">
    <text evidence="9">Forms a complex with TatC.</text>
</comment>
<evidence type="ECO:0000256" key="8">
    <source>
        <dbReference type="ARBA" id="ARBA00023136"/>
    </source>
</evidence>
<dbReference type="GO" id="GO:0043953">
    <property type="term" value="P:protein transport by the Tat complex"/>
    <property type="evidence" value="ECO:0007669"/>
    <property type="project" value="UniProtKB-UniRule"/>
</dbReference>
<comment type="caution">
    <text evidence="11">The sequence shown here is derived from an EMBL/GenBank/DDBJ whole genome shotgun (WGS) entry which is preliminary data.</text>
</comment>
<evidence type="ECO:0000313" key="12">
    <source>
        <dbReference type="Proteomes" id="UP000265882"/>
    </source>
</evidence>
<keyword evidence="8 9" id="KW-0472">Membrane</keyword>
<feature type="transmembrane region" description="Helical" evidence="9">
    <location>
        <begin position="6"/>
        <end position="25"/>
    </location>
</feature>
<dbReference type="GO" id="GO:0008320">
    <property type="term" value="F:protein transmembrane transporter activity"/>
    <property type="evidence" value="ECO:0007669"/>
    <property type="project" value="UniProtKB-UniRule"/>
</dbReference>
<evidence type="ECO:0000256" key="4">
    <source>
        <dbReference type="ARBA" id="ARBA00022692"/>
    </source>
</evidence>
<dbReference type="PANTHER" id="PTHR42982">
    <property type="entry name" value="SEC-INDEPENDENT PROTEIN TRANSLOCASE PROTEIN TATA"/>
    <property type="match status" value="1"/>
</dbReference>
<accession>A0A3A4NDJ5</accession>
<keyword evidence="2 9" id="KW-0813">Transport</keyword>
<name>A0A3A4NDJ5_ABYX5</name>
<organism evidence="11 12">
    <name type="scientific">Abyssobacteria bacterium (strain SURF_5)</name>
    <dbReference type="NCBI Taxonomy" id="2093360"/>
    <lineage>
        <taxon>Bacteria</taxon>
        <taxon>Pseudomonadati</taxon>
        <taxon>Candidatus Hydrogenedentota</taxon>
        <taxon>Candidatus Abyssobacteria</taxon>
    </lineage>
</organism>
<dbReference type="HAMAP" id="MF_00236">
    <property type="entry name" value="TatA_E"/>
    <property type="match status" value="1"/>
</dbReference>
<feature type="region of interest" description="Disordered" evidence="10">
    <location>
        <begin position="37"/>
        <end position="69"/>
    </location>
</feature>
<keyword evidence="4 9" id="KW-0812">Transmembrane</keyword>
<keyword evidence="7 9" id="KW-0811">Translocation</keyword>
<dbReference type="GO" id="GO:0033281">
    <property type="term" value="C:TAT protein transport complex"/>
    <property type="evidence" value="ECO:0007669"/>
    <property type="project" value="UniProtKB-UniRule"/>
</dbReference>
<evidence type="ECO:0000256" key="2">
    <source>
        <dbReference type="ARBA" id="ARBA00022448"/>
    </source>
</evidence>
<evidence type="ECO:0000256" key="1">
    <source>
        <dbReference type="ARBA" id="ARBA00004162"/>
    </source>
</evidence>
<comment type="similarity">
    <text evidence="9">Belongs to the TatA/E family.</text>
</comment>
<dbReference type="Pfam" id="PF02416">
    <property type="entry name" value="TatA_B_E"/>
    <property type="match status" value="1"/>
</dbReference>
<comment type="subcellular location">
    <subcellularLocation>
        <location evidence="1 9">Cell membrane</location>
        <topology evidence="1 9">Single-pass membrane protein</topology>
    </subcellularLocation>
</comment>
<evidence type="ECO:0000256" key="7">
    <source>
        <dbReference type="ARBA" id="ARBA00023010"/>
    </source>
</evidence>
<keyword evidence="6 9" id="KW-1133">Transmembrane helix</keyword>
<dbReference type="NCBIfam" id="TIGR01411">
    <property type="entry name" value="tatAE"/>
    <property type="match status" value="1"/>
</dbReference>
<protein>
    <recommendedName>
        <fullName evidence="9">Sec-independent protein translocase protein TatA</fullName>
    </recommendedName>
</protein>
<dbReference type="Gene3D" id="1.20.5.3310">
    <property type="match status" value="1"/>
</dbReference>
<evidence type="ECO:0000313" key="11">
    <source>
        <dbReference type="EMBL" id="RJP14850.1"/>
    </source>
</evidence>
<proteinExistence type="inferred from homology"/>
<keyword evidence="3 9" id="KW-1003">Cell membrane</keyword>
<dbReference type="PANTHER" id="PTHR42982:SF1">
    <property type="entry name" value="SEC-INDEPENDENT PROTEIN TRANSLOCASE PROTEIN TATA"/>
    <property type="match status" value="1"/>
</dbReference>
<evidence type="ECO:0000256" key="3">
    <source>
        <dbReference type="ARBA" id="ARBA00022475"/>
    </source>
</evidence>
<dbReference type="EMBL" id="QZKU01000142">
    <property type="protein sequence ID" value="RJP14850.1"/>
    <property type="molecule type" value="Genomic_DNA"/>
</dbReference>